<feature type="region of interest" description="Disordered" evidence="1">
    <location>
        <begin position="10"/>
        <end position="65"/>
    </location>
</feature>
<dbReference type="EMBL" id="BEZZ01024319">
    <property type="protein sequence ID" value="GCC39710.1"/>
    <property type="molecule type" value="Genomic_DNA"/>
</dbReference>
<dbReference type="Proteomes" id="UP000287033">
    <property type="component" value="Unassembled WGS sequence"/>
</dbReference>
<evidence type="ECO:0000256" key="1">
    <source>
        <dbReference type="SAM" id="MobiDB-lite"/>
    </source>
</evidence>
<accession>A0A401TAM3</accession>
<evidence type="ECO:0000313" key="3">
    <source>
        <dbReference type="Proteomes" id="UP000287033"/>
    </source>
</evidence>
<feature type="compositionally biased region" description="Low complexity" evidence="1">
    <location>
        <begin position="21"/>
        <end position="43"/>
    </location>
</feature>
<name>A0A401TAM3_CHIPU</name>
<protein>
    <submittedName>
        <fullName evidence="2">Uncharacterized protein</fullName>
    </submittedName>
</protein>
<comment type="caution">
    <text evidence="2">The sequence shown here is derived from an EMBL/GenBank/DDBJ whole genome shotgun (WGS) entry which is preliminary data.</text>
</comment>
<dbReference type="AlphaFoldDB" id="A0A401TAM3"/>
<feature type="compositionally biased region" description="Basic and acidic residues" evidence="1">
    <location>
        <begin position="55"/>
        <end position="65"/>
    </location>
</feature>
<keyword evidence="3" id="KW-1185">Reference proteome</keyword>
<proteinExistence type="predicted"/>
<gene>
    <name evidence="2" type="ORF">chiPu_0023639</name>
</gene>
<evidence type="ECO:0000313" key="2">
    <source>
        <dbReference type="EMBL" id="GCC39710.1"/>
    </source>
</evidence>
<reference evidence="2 3" key="1">
    <citation type="journal article" date="2018" name="Nat. Ecol. Evol.">
        <title>Shark genomes provide insights into elasmobranch evolution and the origin of vertebrates.</title>
        <authorList>
            <person name="Hara Y"/>
            <person name="Yamaguchi K"/>
            <person name="Onimaru K"/>
            <person name="Kadota M"/>
            <person name="Koyanagi M"/>
            <person name="Keeley SD"/>
            <person name="Tatsumi K"/>
            <person name="Tanaka K"/>
            <person name="Motone F"/>
            <person name="Kageyama Y"/>
            <person name="Nozu R"/>
            <person name="Adachi N"/>
            <person name="Nishimura O"/>
            <person name="Nakagawa R"/>
            <person name="Tanegashima C"/>
            <person name="Kiyatake I"/>
            <person name="Matsumoto R"/>
            <person name="Murakumo K"/>
            <person name="Nishida K"/>
            <person name="Terakita A"/>
            <person name="Kuratani S"/>
            <person name="Sato K"/>
            <person name="Hyodo S Kuraku.S."/>
        </authorList>
    </citation>
    <scope>NUCLEOTIDE SEQUENCE [LARGE SCALE GENOMIC DNA]</scope>
</reference>
<feature type="non-terminal residue" evidence="2">
    <location>
        <position position="65"/>
    </location>
</feature>
<sequence length="65" mass="6626">MLFTLVLSISRPGSKSGGCGSTKTAARGGQRATGGRQPPRGGPLSPEGHAKARCRCRDGETGRTS</sequence>
<organism evidence="2 3">
    <name type="scientific">Chiloscyllium punctatum</name>
    <name type="common">Brownbanded bambooshark</name>
    <name type="synonym">Hemiscyllium punctatum</name>
    <dbReference type="NCBI Taxonomy" id="137246"/>
    <lineage>
        <taxon>Eukaryota</taxon>
        <taxon>Metazoa</taxon>
        <taxon>Chordata</taxon>
        <taxon>Craniata</taxon>
        <taxon>Vertebrata</taxon>
        <taxon>Chondrichthyes</taxon>
        <taxon>Elasmobranchii</taxon>
        <taxon>Galeomorphii</taxon>
        <taxon>Galeoidea</taxon>
        <taxon>Orectolobiformes</taxon>
        <taxon>Hemiscylliidae</taxon>
        <taxon>Chiloscyllium</taxon>
    </lineage>
</organism>